<keyword evidence="4 10" id="KW-0813">Transport</keyword>
<keyword evidence="8 10" id="KW-0445">Lipid transport</keyword>
<evidence type="ECO:0000256" key="6">
    <source>
        <dbReference type="ARBA" id="ARBA00022989"/>
    </source>
</evidence>
<evidence type="ECO:0000256" key="2">
    <source>
        <dbReference type="ARBA" id="ARBA00006185"/>
    </source>
</evidence>
<evidence type="ECO:0000256" key="4">
    <source>
        <dbReference type="ARBA" id="ARBA00022448"/>
    </source>
</evidence>
<feature type="transmembrane region" description="Helical" evidence="10">
    <location>
        <begin position="359"/>
        <end position="381"/>
    </location>
</feature>
<feature type="transmembrane region" description="Helical" evidence="10">
    <location>
        <begin position="70"/>
        <end position="90"/>
    </location>
</feature>
<comment type="function">
    <text evidence="10">Phospholipid scramblase involved in autophagy. Cycles between the preautophagosomal structure/phagophore assembly site (PAS) and the cytoplasmic vesicle pool and supplies membrane for the growing autophagosome. Lipid scramblase activity plays a key role in preautophagosomal structure/phagophore assembly by distributing the phospholipids that arrive through ATG2 from the cytoplasmic to the luminal leaflet of the bilayer, thereby driving autophagosomal membrane expansion.</text>
</comment>
<feature type="region of interest" description="Disordered" evidence="11">
    <location>
        <begin position="650"/>
        <end position="696"/>
    </location>
</feature>
<name>A0A564Z129_HYMDI</name>
<dbReference type="Proteomes" id="UP000321570">
    <property type="component" value="Unassembled WGS sequence"/>
</dbReference>
<evidence type="ECO:0000256" key="9">
    <source>
        <dbReference type="ARBA" id="ARBA00023136"/>
    </source>
</evidence>
<sequence>MPRVDRTQYELLLDEEIPYNNEEAERVPVYGIQLDHTHNLDLFFKQIYEYHQNGGFFVILMDRILSVLKFAFLLFVIVEITSCVKWSAIVNSNATINSWDDAVIPPPVCWASLPWFTGFFVFLSVLLCLGYIAREAVTLSQLWGVRRFCTITLDMPTGDSELNDLTWSDVLKRLINVQTQMHLCRGNKILDQLDVYNRILRRENYVLAMFNRDVFPYRFHVPFSSLPYIYLPRYYLFLLEQLLFGYKSPFETYWQLRPEYKFLGKRVELADEFALHSRILGAICLVLSPIIFLVQILLFLFSNSQRLRFDPAQLTGRTWSNYARLYLRHFNELPHELNLRLNSAYKSASDYLDCFQSRFLSTLASHLIFTLGGLSLLMFCASAIKEGFLHLPGYLAMMAFGGLVAKIAMGLIPSEDVYHVPQFPLSATLAIIHYMPDKWLNNAHTSRVRAEFSQLFQFRFVAGIEEILSPFIVPIILLFGIPKRSLDIVDFLRNCTVEIDGVGDICSYAQLELSRHGDPDWYPSDGLPPPRGPDDDDDGGERQITAVGGKTELSIAHFYSTNPTWNLSSTNRKFIDDLQKQFTIDMQRTQADVMLALHTTPSMRSLYNRVDPKVAMVMSIHAEGENRPLQTKNVSHIPASMIPTSYSAGCESELKSTTPTPQTGSETPAEMSPNTFHRQISEKPGPSKPSNQPTVGPSFSMYHPYMMYQPYTSQMEDRTTMATSLGGGAACLSYGEMPIDMDTSSLYMHAIHQRRLRQAQKMLQTSSTLLSSLRQRSSTSDGVQDEIRYQQPTHRHLFRGRGLPSGVSVPASLRSVRQFEGVVEETEEESSSAAGTQQLATAGSNSSSGTITIPTPRMVSDDVQKWPGLPPPTC</sequence>
<feature type="region of interest" description="Disordered" evidence="11">
    <location>
        <begin position="823"/>
        <end position="874"/>
    </location>
</feature>
<evidence type="ECO:0000256" key="5">
    <source>
        <dbReference type="ARBA" id="ARBA00022692"/>
    </source>
</evidence>
<protein>
    <recommendedName>
        <fullName evidence="3 10">Autophagy-related protein 9</fullName>
    </recommendedName>
</protein>
<keyword evidence="9 10" id="KW-0472">Membrane</keyword>
<evidence type="ECO:0000313" key="12">
    <source>
        <dbReference type="EMBL" id="VUZ53140.1"/>
    </source>
</evidence>
<dbReference type="GO" id="GO:0034045">
    <property type="term" value="C:phagophore assembly site membrane"/>
    <property type="evidence" value="ECO:0007669"/>
    <property type="project" value="UniProtKB-SubCell"/>
</dbReference>
<dbReference type="GO" id="GO:0061709">
    <property type="term" value="P:reticulophagy"/>
    <property type="evidence" value="ECO:0007669"/>
    <property type="project" value="TreeGrafter"/>
</dbReference>
<feature type="compositionally biased region" description="Polar residues" evidence="11">
    <location>
        <begin position="655"/>
        <end position="678"/>
    </location>
</feature>
<dbReference type="InterPro" id="IPR007241">
    <property type="entry name" value="Autophagy-rel_prot_9"/>
</dbReference>
<evidence type="ECO:0000256" key="7">
    <source>
        <dbReference type="ARBA" id="ARBA00023006"/>
    </source>
</evidence>
<dbReference type="GO" id="GO:0034497">
    <property type="term" value="P:protein localization to phagophore assembly site"/>
    <property type="evidence" value="ECO:0007669"/>
    <property type="project" value="TreeGrafter"/>
</dbReference>
<feature type="region of interest" description="Disordered" evidence="11">
    <location>
        <begin position="517"/>
        <end position="543"/>
    </location>
</feature>
<keyword evidence="5 10" id="KW-0812">Transmembrane</keyword>
<reference evidence="12 13" key="1">
    <citation type="submission" date="2019-07" db="EMBL/GenBank/DDBJ databases">
        <authorList>
            <person name="Jastrzebski P J."/>
            <person name="Paukszto L."/>
            <person name="Jastrzebski P J."/>
        </authorList>
    </citation>
    <scope>NUCLEOTIDE SEQUENCE [LARGE SCALE GENOMIC DNA]</scope>
    <source>
        <strain evidence="12 13">WMS-il1</strain>
    </source>
</reference>
<evidence type="ECO:0000256" key="1">
    <source>
        <dbReference type="ARBA" id="ARBA00004511"/>
    </source>
</evidence>
<dbReference type="AlphaFoldDB" id="A0A564Z129"/>
<evidence type="ECO:0000256" key="8">
    <source>
        <dbReference type="ARBA" id="ARBA00023055"/>
    </source>
</evidence>
<feature type="transmembrane region" description="Helical" evidence="10">
    <location>
        <begin position="393"/>
        <end position="412"/>
    </location>
</feature>
<accession>A0A564Z129</accession>
<dbReference type="GO" id="GO:0006869">
    <property type="term" value="P:lipid transport"/>
    <property type="evidence" value="ECO:0007669"/>
    <property type="project" value="UniProtKB-KW"/>
</dbReference>
<feature type="transmembrane region" description="Helical" evidence="10">
    <location>
        <begin position="110"/>
        <end position="133"/>
    </location>
</feature>
<dbReference type="PANTHER" id="PTHR13038">
    <property type="entry name" value="APG9 AUTOPHAGY 9"/>
    <property type="match status" value="1"/>
</dbReference>
<feature type="transmembrane region" description="Helical" evidence="10">
    <location>
        <begin position="279"/>
        <end position="301"/>
    </location>
</feature>
<comment type="similarity">
    <text evidence="2 10">Belongs to the ATG9 family.</text>
</comment>
<dbReference type="PANTHER" id="PTHR13038:SF10">
    <property type="entry name" value="AUTOPHAGY-RELATED PROTEIN 9"/>
    <property type="match status" value="1"/>
</dbReference>
<dbReference type="GO" id="GO:0000422">
    <property type="term" value="P:autophagy of mitochondrion"/>
    <property type="evidence" value="ECO:0007669"/>
    <property type="project" value="TreeGrafter"/>
</dbReference>
<evidence type="ECO:0000313" key="13">
    <source>
        <dbReference type="Proteomes" id="UP000321570"/>
    </source>
</evidence>
<evidence type="ECO:0000256" key="3">
    <source>
        <dbReference type="ARBA" id="ARBA00018074"/>
    </source>
</evidence>
<dbReference type="GO" id="GO:0005776">
    <property type="term" value="C:autophagosome"/>
    <property type="evidence" value="ECO:0007669"/>
    <property type="project" value="TreeGrafter"/>
</dbReference>
<evidence type="ECO:0000256" key="11">
    <source>
        <dbReference type="SAM" id="MobiDB-lite"/>
    </source>
</evidence>
<feature type="compositionally biased region" description="Polar residues" evidence="11">
    <location>
        <begin position="837"/>
        <end position="853"/>
    </location>
</feature>
<keyword evidence="13" id="KW-1185">Reference proteome</keyword>
<evidence type="ECO:0000256" key="10">
    <source>
        <dbReference type="RuleBase" id="RU364027"/>
    </source>
</evidence>
<keyword evidence="6 10" id="KW-1133">Transmembrane helix</keyword>
<gene>
    <name evidence="12" type="ORF">WMSIL1_LOCUS11411</name>
</gene>
<proteinExistence type="inferred from homology"/>
<keyword evidence="7 10" id="KW-0072">Autophagy</keyword>
<comment type="subcellular location">
    <subcellularLocation>
        <location evidence="1 10">Preautophagosomal structure membrane</location>
        <topology evidence="1 10">Multi-pass membrane protein</topology>
    </subcellularLocation>
</comment>
<dbReference type="GO" id="GO:0034727">
    <property type="term" value="P:piecemeal microautophagy of the nucleus"/>
    <property type="evidence" value="ECO:0007669"/>
    <property type="project" value="TreeGrafter"/>
</dbReference>
<organism evidence="12 13">
    <name type="scientific">Hymenolepis diminuta</name>
    <name type="common">Rat tapeworm</name>
    <dbReference type="NCBI Taxonomy" id="6216"/>
    <lineage>
        <taxon>Eukaryota</taxon>
        <taxon>Metazoa</taxon>
        <taxon>Spiralia</taxon>
        <taxon>Lophotrochozoa</taxon>
        <taxon>Platyhelminthes</taxon>
        <taxon>Cestoda</taxon>
        <taxon>Eucestoda</taxon>
        <taxon>Cyclophyllidea</taxon>
        <taxon>Hymenolepididae</taxon>
        <taxon>Hymenolepis</taxon>
    </lineage>
</organism>
<dbReference type="Pfam" id="PF04109">
    <property type="entry name" value="ATG9"/>
    <property type="match status" value="1"/>
</dbReference>
<dbReference type="EMBL" id="CABIJS010000544">
    <property type="protein sequence ID" value="VUZ53140.1"/>
    <property type="molecule type" value="Genomic_DNA"/>
</dbReference>